<keyword evidence="1" id="KW-0175">Coiled coil</keyword>
<feature type="non-terminal residue" evidence="4">
    <location>
        <position position="1"/>
    </location>
</feature>
<comment type="caution">
    <text evidence="4">The sequence shown here is derived from an EMBL/GenBank/DDBJ whole genome shotgun (WGS) entry which is preliminary data.</text>
</comment>
<proteinExistence type="predicted"/>
<keyword evidence="5" id="KW-1185">Reference proteome</keyword>
<dbReference type="Proteomes" id="UP000789739">
    <property type="component" value="Unassembled WGS sequence"/>
</dbReference>
<reference evidence="4" key="1">
    <citation type="submission" date="2021-06" db="EMBL/GenBank/DDBJ databases">
        <authorList>
            <person name="Kallberg Y."/>
            <person name="Tangrot J."/>
            <person name="Rosling A."/>
        </authorList>
    </citation>
    <scope>NUCLEOTIDE SEQUENCE</scope>
    <source>
        <strain evidence="4">BR232B</strain>
    </source>
</reference>
<evidence type="ECO:0000313" key="4">
    <source>
        <dbReference type="EMBL" id="CAG8450923.1"/>
    </source>
</evidence>
<feature type="transmembrane region" description="Helical" evidence="3">
    <location>
        <begin position="311"/>
        <end position="328"/>
    </location>
</feature>
<evidence type="ECO:0000256" key="1">
    <source>
        <dbReference type="SAM" id="Coils"/>
    </source>
</evidence>
<evidence type="ECO:0000256" key="3">
    <source>
        <dbReference type="SAM" id="Phobius"/>
    </source>
</evidence>
<protein>
    <submittedName>
        <fullName evidence="4">5471_t:CDS:1</fullName>
    </submittedName>
</protein>
<feature type="coiled-coil region" evidence="1">
    <location>
        <begin position="100"/>
        <end position="169"/>
    </location>
</feature>
<feature type="compositionally biased region" description="Polar residues" evidence="2">
    <location>
        <begin position="177"/>
        <end position="188"/>
    </location>
</feature>
<keyword evidence="3" id="KW-1133">Transmembrane helix</keyword>
<name>A0A9N8VI29_9GLOM</name>
<organism evidence="4 5">
    <name type="scientific">Paraglomus brasilianum</name>
    <dbReference type="NCBI Taxonomy" id="144538"/>
    <lineage>
        <taxon>Eukaryota</taxon>
        <taxon>Fungi</taxon>
        <taxon>Fungi incertae sedis</taxon>
        <taxon>Mucoromycota</taxon>
        <taxon>Glomeromycotina</taxon>
        <taxon>Glomeromycetes</taxon>
        <taxon>Paraglomerales</taxon>
        <taxon>Paraglomeraceae</taxon>
        <taxon>Paraglomus</taxon>
    </lineage>
</organism>
<evidence type="ECO:0000313" key="5">
    <source>
        <dbReference type="Proteomes" id="UP000789739"/>
    </source>
</evidence>
<sequence length="377" mass="42454">LEEEIHRILQSSSKLRNYSSELRNKFIKQEENFNQERKGWDRERNKWGQKLGDANTEIQKLRTHDLDLNDKARRLRIENANIDISLAKSKAENDIKSKKIRSLESMIKILEGKLSSTQKDVISIQNDSSKKETEIASLKYKIAELENIKSELESKVDELECLKSEAISKPIVGGNDEGQSFSHDSSSRPYGPVSKIKNTLCEEQSSITKPDDISAINEESVIRGYASSSKNLSKYFVRGKSMDQAEKIDGEITELPKNDTEINPKVSDETSISEISAKPHMSSLIKSNAQMRPSLEALPLPAVASTLMSPLSAYIFLALLIIAVVWFVRCRNIGRLEVPLLHRPEGATLGSKSHFFEIKGHKKSDRFCGICGQITKY</sequence>
<keyword evidence="3" id="KW-0812">Transmembrane</keyword>
<accession>A0A9N8VI29</accession>
<evidence type="ECO:0000256" key="2">
    <source>
        <dbReference type="SAM" id="MobiDB-lite"/>
    </source>
</evidence>
<dbReference type="OrthoDB" id="2419431at2759"/>
<dbReference type="AlphaFoldDB" id="A0A9N8VI29"/>
<dbReference type="Gene3D" id="1.20.5.340">
    <property type="match status" value="1"/>
</dbReference>
<dbReference type="EMBL" id="CAJVPI010000001">
    <property type="protein sequence ID" value="CAG8450923.1"/>
    <property type="molecule type" value="Genomic_DNA"/>
</dbReference>
<keyword evidence="3" id="KW-0472">Membrane</keyword>
<gene>
    <name evidence="4" type="ORF">PBRASI_LOCUS27</name>
</gene>
<feature type="region of interest" description="Disordered" evidence="2">
    <location>
        <begin position="173"/>
        <end position="192"/>
    </location>
</feature>